<feature type="transmembrane region" description="Helical" evidence="9">
    <location>
        <begin position="1108"/>
        <end position="1130"/>
    </location>
</feature>
<dbReference type="InterPro" id="IPR036272">
    <property type="entry name" value="Methuselah_N_sf"/>
</dbReference>
<feature type="transmembrane region" description="Helical" evidence="9">
    <location>
        <begin position="346"/>
        <end position="368"/>
    </location>
</feature>
<dbReference type="InterPro" id="IPR017981">
    <property type="entry name" value="GPCR_2-like_7TM"/>
</dbReference>
<dbReference type="GO" id="GO:0008528">
    <property type="term" value="F:G protein-coupled peptide receptor activity"/>
    <property type="evidence" value="ECO:0007669"/>
    <property type="project" value="TreeGrafter"/>
</dbReference>
<feature type="transmembrane region" description="Helical" evidence="9">
    <location>
        <begin position="617"/>
        <end position="637"/>
    </location>
</feature>
<dbReference type="OrthoDB" id="6134459at2759"/>
<feature type="transmembrane region" description="Helical" evidence="9">
    <location>
        <begin position="1029"/>
        <end position="1051"/>
    </location>
</feature>
<feature type="domain" description="G-protein coupled receptors family 2 profile 2" evidence="11">
    <location>
        <begin position="996"/>
        <end position="1262"/>
    </location>
</feature>
<dbReference type="Proteomes" id="UP000494165">
    <property type="component" value="Unassembled WGS sequence"/>
</dbReference>
<feature type="transmembrane region" description="Helical" evidence="9">
    <location>
        <begin position="1209"/>
        <end position="1225"/>
    </location>
</feature>
<keyword evidence="5" id="KW-0297">G-protein coupled receptor</keyword>
<dbReference type="GO" id="GO:0005886">
    <property type="term" value="C:plasma membrane"/>
    <property type="evidence" value="ECO:0007669"/>
    <property type="project" value="TreeGrafter"/>
</dbReference>
<organism evidence="12 13">
    <name type="scientific">Cloeon dipterum</name>
    <dbReference type="NCBI Taxonomy" id="197152"/>
    <lineage>
        <taxon>Eukaryota</taxon>
        <taxon>Metazoa</taxon>
        <taxon>Ecdysozoa</taxon>
        <taxon>Arthropoda</taxon>
        <taxon>Hexapoda</taxon>
        <taxon>Insecta</taxon>
        <taxon>Pterygota</taxon>
        <taxon>Palaeoptera</taxon>
        <taxon>Ephemeroptera</taxon>
        <taxon>Pisciforma</taxon>
        <taxon>Baetidae</taxon>
        <taxon>Cloeon</taxon>
    </lineage>
</organism>
<feature type="transmembrane region" description="Helical" evidence="9">
    <location>
        <begin position="252"/>
        <end position="276"/>
    </location>
</feature>
<feature type="transmembrane region" description="Helical" evidence="9">
    <location>
        <begin position="297"/>
        <end position="314"/>
    </location>
</feature>
<name>A0A8S1CXI9_9INSE</name>
<evidence type="ECO:0000256" key="9">
    <source>
        <dbReference type="SAM" id="Phobius"/>
    </source>
</evidence>
<accession>A0A8S1CXI9</accession>
<feature type="transmembrane region" description="Helical" evidence="9">
    <location>
        <begin position="404"/>
        <end position="424"/>
    </location>
</feature>
<evidence type="ECO:0000256" key="1">
    <source>
        <dbReference type="ARBA" id="ARBA00004141"/>
    </source>
</evidence>
<evidence type="ECO:0000256" key="4">
    <source>
        <dbReference type="ARBA" id="ARBA00022989"/>
    </source>
</evidence>
<dbReference type="PROSITE" id="PS50261">
    <property type="entry name" value="G_PROTEIN_RECEP_F2_4"/>
    <property type="match status" value="3"/>
</dbReference>
<keyword evidence="10" id="KW-0732">Signal</keyword>
<feature type="transmembrane region" description="Helical" evidence="9">
    <location>
        <begin position="1157"/>
        <end position="1179"/>
    </location>
</feature>
<feature type="transmembrane region" description="Helical" evidence="9">
    <location>
        <begin position="218"/>
        <end position="240"/>
    </location>
</feature>
<feature type="transmembrane region" description="Helical" evidence="9">
    <location>
        <begin position="1245"/>
        <end position="1263"/>
    </location>
</feature>
<evidence type="ECO:0000313" key="13">
    <source>
        <dbReference type="Proteomes" id="UP000494165"/>
    </source>
</evidence>
<feature type="transmembrane region" description="Helical" evidence="9">
    <location>
        <begin position="708"/>
        <end position="730"/>
    </location>
</feature>
<dbReference type="EMBL" id="CADEPI010000076">
    <property type="protein sequence ID" value="CAB3372758.1"/>
    <property type="molecule type" value="Genomic_DNA"/>
</dbReference>
<evidence type="ECO:0000256" key="5">
    <source>
        <dbReference type="ARBA" id="ARBA00023040"/>
    </source>
</evidence>
<keyword evidence="7" id="KW-0675">Receptor</keyword>
<dbReference type="Gene3D" id="1.20.1070.10">
    <property type="entry name" value="Rhodopsin 7-helix transmembrane proteins"/>
    <property type="match status" value="3"/>
</dbReference>
<evidence type="ECO:0000256" key="8">
    <source>
        <dbReference type="ARBA" id="ARBA00023224"/>
    </source>
</evidence>
<evidence type="ECO:0000256" key="7">
    <source>
        <dbReference type="ARBA" id="ARBA00023170"/>
    </source>
</evidence>
<evidence type="ECO:0000256" key="3">
    <source>
        <dbReference type="ARBA" id="ARBA00022692"/>
    </source>
</evidence>
<keyword evidence="4 9" id="KW-1133">Transmembrane helix</keyword>
<dbReference type="SUPFAM" id="SSF81321">
    <property type="entry name" value="Family A G protein-coupled receptor-like"/>
    <property type="match status" value="3"/>
</dbReference>
<comment type="similarity">
    <text evidence="2">Belongs to the G-protein coupled receptor 2 family. Mth subfamily.</text>
</comment>
<feature type="domain" description="G-protein coupled receptors family 2 profile 2" evidence="11">
    <location>
        <begin position="542"/>
        <end position="813"/>
    </location>
</feature>
<proteinExistence type="inferred from homology"/>
<feature type="transmembrane region" description="Helical" evidence="9">
    <location>
        <begin position="760"/>
        <end position="776"/>
    </location>
</feature>
<evidence type="ECO:0000256" key="6">
    <source>
        <dbReference type="ARBA" id="ARBA00023136"/>
    </source>
</evidence>
<dbReference type="InterPro" id="IPR051384">
    <property type="entry name" value="Mth_GPCR"/>
</dbReference>
<comment type="caution">
    <text evidence="12">The sequence shown here is derived from an EMBL/GenBank/DDBJ whole genome shotgun (WGS) entry which is preliminary data.</text>
</comment>
<protein>
    <recommendedName>
        <fullName evidence="11">G-protein coupled receptors family 2 profile 2 domain-containing protein</fullName>
    </recommendedName>
</protein>
<keyword evidence="6 9" id="KW-0472">Membrane</keyword>
<comment type="subcellular location">
    <subcellularLocation>
        <location evidence="1">Membrane</location>
        <topology evidence="1">Multi-pass membrane protein</topology>
    </subcellularLocation>
</comment>
<feature type="chain" id="PRO_5035829969" description="G-protein coupled receptors family 2 profile 2 domain-containing protein" evidence="10">
    <location>
        <begin position="21"/>
        <end position="1282"/>
    </location>
</feature>
<dbReference type="GO" id="GO:0007166">
    <property type="term" value="P:cell surface receptor signaling pathway"/>
    <property type="evidence" value="ECO:0007669"/>
    <property type="project" value="InterPro"/>
</dbReference>
<dbReference type="CDD" id="cd15039">
    <property type="entry name" value="7tmB3_Methuselah-like"/>
    <property type="match status" value="3"/>
</dbReference>
<dbReference type="PANTHER" id="PTHR47154:SF2">
    <property type="entry name" value="G-PROTEIN COUPLED RECEPTOR MTH-RELATED"/>
    <property type="match status" value="1"/>
</dbReference>
<evidence type="ECO:0000256" key="10">
    <source>
        <dbReference type="SAM" id="SignalP"/>
    </source>
</evidence>
<feature type="transmembrane region" description="Helical" evidence="9">
    <location>
        <begin position="181"/>
        <end position="206"/>
    </location>
</feature>
<evidence type="ECO:0000256" key="2">
    <source>
        <dbReference type="ARBA" id="ARBA00008979"/>
    </source>
</evidence>
<reference evidence="12 13" key="1">
    <citation type="submission" date="2020-04" db="EMBL/GenBank/DDBJ databases">
        <authorList>
            <person name="Alioto T."/>
            <person name="Alioto T."/>
            <person name="Gomez Garrido J."/>
        </authorList>
    </citation>
    <scope>NUCLEOTIDE SEQUENCE [LARGE SCALE GENOMIC DNA]</scope>
</reference>
<feature type="transmembrane region" description="Helical" evidence="9">
    <location>
        <begin position="1063"/>
        <end position="1087"/>
    </location>
</feature>
<dbReference type="PANTHER" id="PTHR47154">
    <property type="entry name" value="G-PROTEIN COUPLED RECEPTOR MTH-RELATED"/>
    <property type="match status" value="1"/>
</dbReference>
<evidence type="ECO:0000259" key="11">
    <source>
        <dbReference type="PROSITE" id="PS50261"/>
    </source>
</evidence>
<feature type="transmembrane region" description="Helical" evidence="9">
    <location>
        <begin position="544"/>
        <end position="566"/>
    </location>
</feature>
<keyword evidence="13" id="KW-1185">Reference proteome</keyword>
<gene>
    <name evidence="12" type="ORF">CLODIP_2_CD06282</name>
</gene>
<evidence type="ECO:0000313" key="12">
    <source>
        <dbReference type="EMBL" id="CAB3372758.1"/>
    </source>
</evidence>
<feature type="transmembrane region" description="Helical" evidence="9">
    <location>
        <begin position="578"/>
        <end position="597"/>
    </location>
</feature>
<dbReference type="SUPFAM" id="SSF63877">
    <property type="entry name" value="Methuselah ectodomain"/>
    <property type="match status" value="2"/>
</dbReference>
<sequence length="1282" mass="146287">MQSLCYCTLLLFFHLNYVACVQVNSKRCEQGLDLELPTGSKLENGNLVIEGVLYKNISTWTNGFKQFVCECNLKPCFRKCPEDVLTKNNLKQISNETQIQLGEGRVETNLFSVITLLDGDIDCHIGSEVYYNSPGIDDYILSSNGVLTFLNDNQNLTSSEYCIGDFVEKGNAVFLCKNSGFFFKMIVTLTLLSVVMLFLNFVAILLTPEFKNLHGKNLACQSFTLMAGLAGLALIALMELPVHENLCKITGYVSYIFLLSSFFWLNAMCFDIFYTFRNLKKSTGYGFDSQNGRFKVYSIYSSVCPFVLCVVVIVCDNSLTSGHFYPGFGNGTCWFQRGPDVYVEDIFFHGIVLVLMLVNIFFIAFAVYRITTISRNTKREMQRTNSTRHAGNDDMQRAMMYFKLFFLMGATWIFEPISACVHFVCECDLKPCFRKCPEDVLRKNRLKPISNETQIQLAEETNKSHLFSVITLLDEDIGCDLLQDVFSNSSGGDLFILTSKGELIFLNGSETINSNEFCFGDLGEDKIGVLICDTFEPPNSPFKILITILILISVVMLFLNSIVILLTPEFKNLHGRNLTCQSLTLMIGLAGLAAISIKGHTIHRTAQTLCKIIGYTTYLFLLSSFFWLNIMCFDIFYTFRNLKKSARSRLDSHNQRFFIYSVYSTLCPFLLCVVLITCDNTFTEGVFYPGFGKTSCWFDSTDALVEGLYFHGIILFLMALNFFFIAFALYRITEFSRKTRREMRRTKSMRHAGNDDRQRALMYVKLFFLMGATWLFEPISAWCNEEPSWFFQPIDVINASRGILVFFLCVILNPKIRKSIAKWRLCRAFANQEHQASLSSTTACVQVYSERCEQGLDLELPTGSKLENGSLVIKGVLYKNVSTWTNGFKHFVCECDLKPCFRKCPEDVLTENNLKQISNETQIQLDGDIDCHIESEVYYNSPGIDDYILSSNGVLTFLNDSQNLTSSEYCIGDTGENTNAVFLCHDDHPEDPYQMLITVLILISAVMLFLNFVAILSTPEYKNLHGRNLACQSFTLMAGLAGLAVISLVGHSMHTILCKITGYVTYLFMISSFFWLNVMCFDIFYTFRNLKKSTGSGFDSQNRRFRVYAIYSTLFPVLMSIVVIVCDNALTSGHFYPGFGEPSCWFQHGTGVYVEDIFFHGLVLVMMLLNIFFIAFAIYRITKISQKTRKEMKRTNSIRHSGNDDRQRAMMYFKLFFLMGATWIFEPISAWCNNEPEWFFRPIDIINASRGTFVFILCVFLNPKVRKSIAKWRDLSETRRID</sequence>
<keyword evidence="8" id="KW-0807">Transducer</keyword>
<feature type="signal peptide" evidence="10">
    <location>
        <begin position="1"/>
        <end position="20"/>
    </location>
</feature>
<feature type="domain" description="G-protein coupled receptors family 2 profile 2" evidence="11">
    <location>
        <begin position="185"/>
        <end position="414"/>
    </location>
</feature>
<keyword evidence="3 9" id="KW-0812">Transmembrane</keyword>
<feature type="transmembrane region" description="Helical" evidence="9">
    <location>
        <begin position="993"/>
        <end position="1017"/>
    </location>
</feature>
<feature type="transmembrane region" description="Helical" evidence="9">
    <location>
        <begin position="657"/>
        <end position="677"/>
    </location>
</feature>